<dbReference type="EMBL" id="BJWL01000119">
    <property type="protein sequence ID" value="GFS30369.1"/>
    <property type="molecule type" value="Genomic_DNA"/>
</dbReference>
<accession>A0A7J0D9G9</accession>
<evidence type="ECO:0000313" key="3">
    <source>
        <dbReference type="Proteomes" id="UP000585474"/>
    </source>
</evidence>
<dbReference type="OrthoDB" id="567788at2759"/>
<proteinExistence type="predicted"/>
<sequence length="91" mass="10861">MPSYSLSESDDDRRTPIGKPFGRQRPIYDILGRGKGCLCVEMLPYLYERYEEEVDDLVERVNHRMRKSYKKFDSEFLRKIPRGLVKDKKSK</sequence>
<dbReference type="AlphaFoldDB" id="A0A7J0D9G9"/>
<feature type="region of interest" description="Disordered" evidence="1">
    <location>
        <begin position="1"/>
        <end position="24"/>
    </location>
</feature>
<evidence type="ECO:0000313" key="2">
    <source>
        <dbReference type="EMBL" id="GFS30369.1"/>
    </source>
</evidence>
<dbReference type="Proteomes" id="UP000585474">
    <property type="component" value="Unassembled WGS sequence"/>
</dbReference>
<evidence type="ECO:0000256" key="1">
    <source>
        <dbReference type="SAM" id="MobiDB-lite"/>
    </source>
</evidence>
<protein>
    <submittedName>
        <fullName evidence="2">Uncharacterized protein</fullName>
    </submittedName>
</protein>
<reference evidence="3" key="1">
    <citation type="submission" date="2019-07" db="EMBL/GenBank/DDBJ databases">
        <title>De Novo Assembly of kiwifruit Actinidia rufa.</title>
        <authorList>
            <person name="Sugita-Konishi S."/>
            <person name="Sato K."/>
            <person name="Mori E."/>
            <person name="Abe Y."/>
            <person name="Kisaki G."/>
            <person name="Hamano K."/>
            <person name="Suezawa K."/>
            <person name="Otani M."/>
            <person name="Fukuda T."/>
            <person name="Manabe T."/>
            <person name="Gomi K."/>
            <person name="Tabuchi M."/>
            <person name="Akimitsu K."/>
            <person name="Kataoka I."/>
        </authorList>
    </citation>
    <scope>NUCLEOTIDE SEQUENCE [LARGE SCALE GENOMIC DNA]</scope>
    <source>
        <strain evidence="3">cv. Fuchu</strain>
    </source>
</reference>
<name>A0A7J0D9G9_9ERIC</name>
<gene>
    <name evidence="2" type="ORF">Acr_00g0011510</name>
</gene>
<comment type="caution">
    <text evidence="2">The sequence shown here is derived from an EMBL/GenBank/DDBJ whole genome shotgun (WGS) entry which is preliminary data.</text>
</comment>
<keyword evidence="3" id="KW-1185">Reference proteome</keyword>
<organism evidence="2 3">
    <name type="scientific">Actinidia rufa</name>
    <dbReference type="NCBI Taxonomy" id="165716"/>
    <lineage>
        <taxon>Eukaryota</taxon>
        <taxon>Viridiplantae</taxon>
        <taxon>Streptophyta</taxon>
        <taxon>Embryophyta</taxon>
        <taxon>Tracheophyta</taxon>
        <taxon>Spermatophyta</taxon>
        <taxon>Magnoliopsida</taxon>
        <taxon>eudicotyledons</taxon>
        <taxon>Gunneridae</taxon>
        <taxon>Pentapetalae</taxon>
        <taxon>asterids</taxon>
        <taxon>Ericales</taxon>
        <taxon>Actinidiaceae</taxon>
        <taxon>Actinidia</taxon>
    </lineage>
</organism>